<keyword evidence="7 8" id="KW-0472">Membrane</keyword>
<dbReference type="PROSITE" id="PS50850">
    <property type="entry name" value="MFS"/>
    <property type="match status" value="1"/>
</dbReference>
<keyword evidence="5 8" id="KW-0812">Transmembrane</keyword>
<dbReference type="Proteomes" id="UP001165962">
    <property type="component" value="Unassembled WGS sequence"/>
</dbReference>
<dbReference type="InterPro" id="IPR036259">
    <property type="entry name" value="MFS_trans_sf"/>
</dbReference>
<evidence type="ECO:0000256" key="5">
    <source>
        <dbReference type="ARBA" id="ARBA00022692"/>
    </source>
</evidence>
<evidence type="ECO:0000256" key="3">
    <source>
        <dbReference type="ARBA" id="ARBA00022475"/>
    </source>
</evidence>
<feature type="transmembrane region" description="Helical" evidence="8">
    <location>
        <begin position="74"/>
        <end position="99"/>
    </location>
</feature>
<dbReference type="Pfam" id="PF12832">
    <property type="entry name" value="MFS_1_like"/>
    <property type="match status" value="1"/>
</dbReference>
<feature type="transmembrane region" description="Helical" evidence="8">
    <location>
        <begin position="36"/>
        <end position="54"/>
    </location>
</feature>
<feature type="transmembrane region" description="Helical" evidence="8">
    <location>
        <begin position="319"/>
        <end position="342"/>
    </location>
</feature>
<dbReference type="PANTHER" id="PTHR23522:SF10">
    <property type="entry name" value="3-PHENYLPROPIONIC ACID TRANSPORTER-RELATED"/>
    <property type="match status" value="1"/>
</dbReference>
<dbReference type="PANTHER" id="PTHR23522">
    <property type="entry name" value="BLL5896 PROTEIN"/>
    <property type="match status" value="1"/>
</dbReference>
<gene>
    <name evidence="10" type="ORF">G9U52_15645</name>
</gene>
<evidence type="ECO:0000256" key="1">
    <source>
        <dbReference type="ARBA" id="ARBA00004429"/>
    </source>
</evidence>
<keyword evidence="6 8" id="KW-1133">Transmembrane helix</keyword>
<feature type="transmembrane region" description="Helical" evidence="8">
    <location>
        <begin position="229"/>
        <end position="248"/>
    </location>
</feature>
<feature type="transmembrane region" description="Helical" evidence="8">
    <location>
        <begin position="150"/>
        <end position="171"/>
    </location>
</feature>
<evidence type="ECO:0000256" key="8">
    <source>
        <dbReference type="SAM" id="Phobius"/>
    </source>
</evidence>
<organism evidence="10 11">
    <name type="scientific">Paenibacillus agricola</name>
    <dbReference type="NCBI Taxonomy" id="2716264"/>
    <lineage>
        <taxon>Bacteria</taxon>
        <taxon>Bacillati</taxon>
        <taxon>Bacillota</taxon>
        <taxon>Bacilli</taxon>
        <taxon>Bacillales</taxon>
        <taxon>Paenibacillaceae</taxon>
        <taxon>Paenibacillus</taxon>
    </lineage>
</organism>
<evidence type="ECO:0000256" key="7">
    <source>
        <dbReference type="ARBA" id="ARBA00023136"/>
    </source>
</evidence>
<keyword evidence="3" id="KW-1003">Cell membrane</keyword>
<protein>
    <submittedName>
        <fullName evidence="10">MFS transporter</fullName>
    </submittedName>
</protein>
<dbReference type="RefSeq" id="WP_166151820.1">
    <property type="nucleotide sequence ID" value="NZ_JAAOIW010000005.1"/>
</dbReference>
<feature type="domain" description="Major facilitator superfamily (MFS) profile" evidence="9">
    <location>
        <begin position="134"/>
        <end position="376"/>
    </location>
</feature>
<feature type="transmembrane region" description="Helical" evidence="8">
    <location>
        <begin position="6"/>
        <end position="24"/>
    </location>
</feature>
<evidence type="ECO:0000313" key="10">
    <source>
        <dbReference type="EMBL" id="NHN31272.1"/>
    </source>
</evidence>
<dbReference type="InterPro" id="IPR024989">
    <property type="entry name" value="MFS_assoc_dom"/>
</dbReference>
<feature type="transmembrane region" description="Helical" evidence="8">
    <location>
        <begin position="282"/>
        <end position="307"/>
    </location>
</feature>
<evidence type="ECO:0000256" key="6">
    <source>
        <dbReference type="ARBA" id="ARBA00022989"/>
    </source>
</evidence>
<dbReference type="SUPFAM" id="SSF103473">
    <property type="entry name" value="MFS general substrate transporter"/>
    <property type="match status" value="1"/>
</dbReference>
<evidence type="ECO:0000256" key="4">
    <source>
        <dbReference type="ARBA" id="ARBA00022519"/>
    </source>
</evidence>
<evidence type="ECO:0000259" key="9">
    <source>
        <dbReference type="PROSITE" id="PS50850"/>
    </source>
</evidence>
<dbReference type="PIRSF" id="PIRSF004925">
    <property type="entry name" value="HcaT"/>
    <property type="match status" value="1"/>
</dbReference>
<feature type="transmembrane region" description="Helical" evidence="8">
    <location>
        <begin position="125"/>
        <end position="144"/>
    </location>
</feature>
<proteinExistence type="predicted"/>
<reference evidence="10" key="1">
    <citation type="submission" date="2020-03" db="EMBL/GenBank/DDBJ databases">
        <title>Draft sequencing of Paenibacilllus sp. S3N08.</title>
        <authorList>
            <person name="Kim D.-U."/>
        </authorList>
    </citation>
    <scope>NUCLEOTIDE SEQUENCE</scope>
    <source>
        <strain evidence="10">S3N08</strain>
    </source>
</reference>
<accession>A0ABX0J8T9</accession>
<keyword evidence="2" id="KW-0813">Transport</keyword>
<dbReference type="InterPro" id="IPR020846">
    <property type="entry name" value="MFS_dom"/>
</dbReference>
<keyword evidence="4" id="KW-0997">Cell inner membrane</keyword>
<feature type="transmembrane region" description="Helical" evidence="8">
    <location>
        <begin position="348"/>
        <end position="372"/>
    </location>
</feature>
<dbReference type="EMBL" id="JAAOIW010000005">
    <property type="protein sequence ID" value="NHN31272.1"/>
    <property type="molecule type" value="Genomic_DNA"/>
</dbReference>
<evidence type="ECO:0000313" key="11">
    <source>
        <dbReference type="Proteomes" id="UP001165962"/>
    </source>
</evidence>
<dbReference type="InterPro" id="IPR026032">
    <property type="entry name" value="HcaT-like"/>
</dbReference>
<evidence type="ECO:0000256" key="2">
    <source>
        <dbReference type="ARBA" id="ARBA00022448"/>
    </source>
</evidence>
<comment type="caution">
    <text evidence="10">The sequence shown here is derived from an EMBL/GenBank/DDBJ whole genome shotgun (WGS) entry which is preliminary data.</text>
</comment>
<comment type="subcellular location">
    <subcellularLocation>
        <location evidence="1">Cell inner membrane</location>
        <topology evidence="1">Multi-pass membrane protein</topology>
    </subcellularLocation>
</comment>
<dbReference type="Gene3D" id="1.20.1250.20">
    <property type="entry name" value="MFS general substrate transporter like domains"/>
    <property type="match status" value="2"/>
</dbReference>
<name>A0ABX0J8T9_9BACL</name>
<keyword evidence="11" id="KW-1185">Reference proteome</keyword>
<sequence length="376" mass="41902">MLRGYSFASYMTMAVIVSYFPLYFKSLGYSTIQIGLLYSVGPMIGIISNIFWGLMSDKYRTVKNILIVVLLGQWIFAFFVFQSTSFVLLLLLMAAFFFFQSPNNSLTDSLTLLSIQGTNKSYASFRVWGSIGFAIASLSFGMILKQYGAGLTVYLCLGTIAFSFIVSTQLTDGRRSSTKKLEFSGLVQVVRSKRFLAFMFIVLVSSVSHRFNDGFLALFLNQLGADQSIVGLSWLVSALSEVPIFFLLSKYGHRYKELPLLMISCFVYVIRFTLMSQVENPLWVIAIQAMHSISFGIFLFTVIRYIARIIPDQYRATGQAILAVTWSGIAGLLSGTLGGWLFRDFGPHTMYGVGALLSASALLGFLLLHLFAKESE</sequence>
<feature type="transmembrane region" description="Helical" evidence="8">
    <location>
        <begin position="260"/>
        <end position="276"/>
    </location>
</feature>